<evidence type="ECO:0000256" key="4">
    <source>
        <dbReference type="ARBA" id="ARBA00022989"/>
    </source>
</evidence>
<sequence>MIIASFVAVTGIFIGICIRRCSQSNEEYSSYINKIPQHDSRSPISHEVKSLKEKLRGLLHQVETRKPEYTAAGFFTINYSLVARIGALVTSEVVVIIQCVNDKKDC</sequence>
<feature type="signal peptide" evidence="6">
    <location>
        <begin position="1"/>
        <end position="23"/>
    </location>
</feature>
<feature type="chain" id="PRO_5043542249" evidence="6">
    <location>
        <begin position="24"/>
        <end position="106"/>
    </location>
</feature>
<dbReference type="Proteomes" id="UP001431783">
    <property type="component" value="Unassembled WGS sequence"/>
</dbReference>
<dbReference type="InterPro" id="IPR013604">
    <property type="entry name" value="7TM_chemorcpt"/>
</dbReference>
<organism evidence="7 8">
    <name type="scientific">Henosepilachna vigintioctopunctata</name>
    <dbReference type="NCBI Taxonomy" id="420089"/>
    <lineage>
        <taxon>Eukaryota</taxon>
        <taxon>Metazoa</taxon>
        <taxon>Ecdysozoa</taxon>
        <taxon>Arthropoda</taxon>
        <taxon>Hexapoda</taxon>
        <taxon>Insecta</taxon>
        <taxon>Pterygota</taxon>
        <taxon>Neoptera</taxon>
        <taxon>Endopterygota</taxon>
        <taxon>Coleoptera</taxon>
        <taxon>Polyphaga</taxon>
        <taxon>Cucujiformia</taxon>
        <taxon>Coccinelloidea</taxon>
        <taxon>Coccinellidae</taxon>
        <taxon>Epilachninae</taxon>
        <taxon>Epilachnini</taxon>
        <taxon>Henosepilachna</taxon>
    </lineage>
</organism>
<evidence type="ECO:0000313" key="8">
    <source>
        <dbReference type="Proteomes" id="UP001431783"/>
    </source>
</evidence>
<evidence type="ECO:0000256" key="2">
    <source>
        <dbReference type="ARBA" id="ARBA00022475"/>
    </source>
</evidence>
<comment type="subcellular location">
    <subcellularLocation>
        <location evidence="1">Cell membrane</location>
        <topology evidence="1">Multi-pass membrane protein</topology>
    </subcellularLocation>
</comment>
<dbReference type="Pfam" id="PF08395">
    <property type="entry name" value="7tm_7"/>
    <property type="match status" value="1"/>
</dbReference>
<keyword evidence="8" id="KW-1185">Reference proteome</keyword>
<dbReference type="GO" id="GO:0050909">
    <property type="term" value="P:sensory perception of taste"/>
    <property type="evidence" value="ECO:0007669"/>
    <property type="project" value="InterPro"/>
</dbReference>
<keyword evidence="2" id="KW-1003">Cell membrane</keyword>
<evidence type="ECO:0000256" key="5">
    <source>
        <dbReference type="ARBA" id="ARBA00023136"/>
    </source>
</evidence>
<dbReference type="GO" id="GO:0005886">
    <property type="term" value="C:plasma membrane"/>
    <property type="evidence" value="ECO:0007669"/>
    <property type="project" value="UniProtKB-SubCell"/>
</dbReference>
<reference evidence="7 8" key="1">
    <citation type="submission" date="2023-03" db="EMBL/GenBank/DDBJ databases">
        <title>Genome insight into feeding habits of ladybird beetles.</title>
        <authorList>
            <person name="Li H.-S."/>
            <person name="Huang Y.-H."/>
            <person name="Pang H."/>
        </authorList>
    </citation>
    <scope>NUCLEOTIDE SEQUENCE [LARGE SCALE GENOMIC DNA]</scope>
    <source>
        <strain evidence="7">SYSU_2023b</strain>
        <tissue evidence="7">Whole body</tissue>
    </source>
</reference>
<evidence type="ECO:0000313" key="7">
    <source>
        <dbReference type="EMBL" id="KAK9883563.1"/>
    </source>
</evidence>
<keyword evidence="4" id="KW-1133">Transmembrane helix</keyword>
<keyword evidence="3" id="KW-0812">Transmembrane</keyword>
<evidence type="ECO:0000256" key="3">
    <source>
        <dbReference type="ARBA" id="ARBA00022692"/>
    </source>
</evidence>
<dbReference type="EMBL" id="JARQZJ010000091">
    <property type="protein sequence ID" value="KAK9883563.1"/>
    <property type="molecule type" value="Genomic_DNA"/>
</dbReference>
<accession>A0AAW1USQ2</accession>
<evidence type="ECO:0000256" key="1">
    <source>
        <dbReference type="ARBA" id="ARBA00004651"/>
    </source>
</evidence>
<proteinExistence type="predicted"/>
<keyword evidence="5" id="KW-0472">Membrane</keyword>
<comment type="caution">
    <text evidence="7">The sequence shown here is derived from an EMBL/GenBank/DDBJ whole genome shotgun (WGS) entry which is preliminary data.</text>
</comment>
<dbReference type="AlphaFoldDB" id="A0AAW1USQ2"/>
<gene>
    <name evidence="7" type="ORF">WA026_001740</name>
</gene>
<name>A0AAW1USQ2_9CUCU</name>
<keyword evidence="6" id="KW-0732">Signal</keyword>
<evidence type="ECO:0000256" key="6">
    <source>
        <dbReference type="SAM" id="SignalP"/>
    </source>
</evidence>
<protein>
    <submittedName>
        <fullName evidence="7">Uncharacterized protein</fullName>
    </submittedName>
</protein>